<sequence length="105" mass="11687">MRQIVTFTLIANAIAGALLALCYWLIPAMSSVKPVDALFLTGIFFWCVSTIMRLSTKRVKKEWNRNEVIITDPQLVMHASSWAFRFLIAGIPGIVASIALGTLIY</sequence>
<evidence type="ECO:0000313" key="2">
    <source>
        <dbReference type="EMBL" id="TCS38149.1"/>
    </source>
</evidence>
<gene>
    <name evidence="2" type="ORF">BCF53_11777</name>
</gene>
<evidence type="ECO:0000313" key="3">
    <source>
        <dbReference type="Proteomes" id="UP000295793"/>
    </source>
</evidence>
<reference evidence="2 3" key="1">
    <citation type="submission" date="2019-03" db="EMBL/GenBank/DDBJ databases">
        <title>Genomic Encyclopedia of Archaeal and Bacterial Type Strains, Phase II (KMG-II): from individual species to whole genera.</title>
        <authorList>
            <person name="Goeker M."/>
        </authorList>
    </citation>
    <scope>NUCLEOTIDE SEQUENCE [LARGE SCALE GENOMIC DNA]</scope>
    <source>
        <strain evidence="2 3">DSM 15388</strain>
    </source>
</reference>
<keyword evidence="3" id="KW-1185">Reference proteome</keyword>
<dbReference type="OrthoDB" id="9894314at2"/>
<name>A0A4R3I2M1_9GAMM</name>
<keyword evidence="1" id="KW-0472">Membrane</keyword>
<feature type="transmembrane region" description="Helical" evidence="1">
    <location>
        <begin position="38"/>
        <end position="56"/>
    </location>
</feature>
<dbReference type="EMBL" id="SLZR01000017">
    <property type="protein sequence ID" value="TCS38149.1"/>
    <property type="molecule type" value="Genomic_DNA"/>
</dbReference>
<feature type="transmembrane region" description="Helical" evidence="1">
    <location>
        <begin position="82"/>
        <end position="104"/>
    </location>
</feature>
<dbReference type="AlphaFoldDB" id="A0A4R3I2M1"/>
<keyword evidence="1" id="KW-1133">Transmembrane helix</keyword>
<proteinExistence type="predicted"/>
<evidence type="ECO:0000256" key="1">
    <source>
        <dbReference type="SAM" id="Phobius"/>
    </source>
</evidence>
<accession>A0A4R3I2M1</accession>
<protein>
    <submittedName>
        <fullName evidence="2">Uncharacterized protein</fullName>
    </submittedName>
</protein>
<feature type="transmembrane region" description="Helical" evidence="1">
    <location>
        <begin position="7"/>
        <end position="26"/>
    </location>
</feature>
<dbReference type="RefSeq" id="WP_132703141.1">
    <property type="nucleotide sequence ID" value="NZ_SLZR01000017.1"/>
</dbReference>
<keyword evidence="1" id="KW-0812">Transmembrane</keyword>
<organism evidence="2 3">
    <name type="scientific">Reinekea marinisedimentorum</name>
    <dbReference type="NCBI Taxonomy" id="230495"/>
    <lineage>
        <taxon>Bacteria</taxon>
        <taxon>Pseudomonadati</taxon>
        <taxon>Pseudomonadota</taxon>
        <taxon>Gammaproteobacteria</taxon>
        <taxon>Oceanospirillales</taxon>
        <taxon>Saccharospirillaceae</taxon>
        <taxon>Reinekea</taxon>
    </lineage>
</organism>
<comment type="caution">
    <text evidence="2">The sequence shown here is derived from an EMBL/GenBank/DDBJ whole genome shotgun (WGS) entry which is preliminary data.</text>
</comment>
<dbReference type="Proteomes" id="UP000295793">
    <property type="component" value="Unassembled WGS sequence"/>
</dbReference>